<evidence type="ECO:0000256" key="12">
    <source>
        <dbReference type="SAM" id="Phobius"/>
    </source>
</evidence>
<keyword evidence="9 12" id="KW-0472">Membrane</keyword>
<dbReference type="PANTHER" id="PTHR48052">
    <property type="entry name" value="UNNAMED PRODUCT"/>
    <property type="match status" value="1"/>
</dbReference>
<dbReference type="Gene3D" id="3.80.10.10">
    <property type="entry name" value="Ribonuclease Inhibitor"/>
    <property type="match status" value="3"/>
</dbReference>
<evidence type="ECO:0000256" key="11">
    <source>
        <dbReference type="ARBA" id="ARBA00023180"/>
    </source>
</evidence>
<keyword evidence="11" id="KW-0325">Glycoprotein</keyword>
<evidence type="ECO:0000256" key="2">
    <source>
        <dbReference type="ARBA" id="ARBA00009592"/>
    </source>
</evidence>
<evidence type="ECO:0000256" key="7">
    <source>
        <dbReference type="ARBA" id="ARBA00022737"/>
    </source>
</evidence>
<evidence type="ECO:0000313" key="13">
    <source>
        <dbReference type="EMBL" id="CAK9328552.1"/>
    </source>
</evidence>
<feature type="transmembrane region" description="Helical" evidence="12">
    <location>
        <begin position="654"/>
        <end position="678"/>
    </location>
</feature>
<dbReference type="Pfam" id="PF00560">
    <property type="entry name" value="LRR_1"/>
    <property type="match status" value="5"/>
</dbReference>
<dbReference type="InterPro" id="IPR025875">
    <property type="entry name" value="Leu-rich_rpt_4"/>
</dbReference>
<reference evidence="13 14" key="1">
    <citation type="submission" date="2024-03" db="EMBL/GenBank/DDBJ databases">
        <authorList>
            <person name="Gkanogiannis A."/>
            <person name="Becerra Lopez-Lavalle L."/>
        </authorList>
    </citation>
    <scope>NUCLEOTIDE SEQUENCE [LARGE SCALE GENOMIC DNA]</scope>
</reference>
<keyword evidence="4" id="KW-0433">Leucine-rich repeat</keyword>
<evidence type="ECO:0000256" key="8">
    <source>
        <dbReference type="ARBA" id="ARBA00022989"/>
    </source>
</evidence>
<dbReference type="InterPro" id="IPR001611">
    <property type="entry name" value="Leu-rich_rpt"/>
</dbReference>
<keyword evidence="8 12" id="KW-1133">Transmembrane helix</keyword>
<evidence type="ECO:0000256" key="10">
    <source>
        <dbReference type="ARBA" id="ARBA00023170"/>
    </source>
</evidence>
<accession>A0ABP0ZD18</accession>
<name>A0ABP0ZD18_9ROSI</name>
<comment type="subcellular location">
    <subcellularLocation>
        <location evidence="1">Cell membrane</location>
        <topology evidence="1">Single-pass type I membrane protein</topology>
    </subcellularLocation>
</comment>
<dbReference type="Pfam" id="PF13855">
    <property type="entry name" value="LRR_8"/>
    <property type="match status" value="1"/>
</dbReference>
<keyword evidence="5 12" id="KW-0812">Transmembrane</keyword>
<dbReference type="SUPFAM" id="SSF52047">
    <property type="entry name" value="RNI-like"/>
    <property type="match status" value="1"/>
</dbReference>
<evidence type="ECO:0000256" key="4">
    <source>
        <dbReference type="ARBA" id="ARBA00022614"/>
    </source>
</evidence>
<keyword evidence="10" id="KW-0675">Receptor</keyword>
<organism evidence="13 14">
    <name type="scientific">Citrullus colocynthis</name>
    <name type="common">colocynth</name>
    <dbReference type="NCBI Taxonomy" id="252529"/>
    <lineage>
        <taxon>Eukaryota</taxon>
        <taxon>Viridiplantae</taxon>
        <taxon>Streptophyta</taxon>
        <taxon>Embryophyta</taxon>
        <taxon>Tracheophyta</taxon>
        <taxon>Spermatophyta</taxon>
        <taxon>Magnoliopsida</taxon>
        <taxon>eudicotyledons</taxon>
        <taxon>Gunneridae</taxon>
        <taxon>Pentapetalae</taxon>
        <taxon>rosids</taxon>
        <taxon>fabids</taxon>
        <taxon>Cucurbitales</taxon>
        <taxon>Cucurbitaceae</taxon>
        <taxon>Benincaseae</taxon>
        <taxon>Citrullus</taxon>
    </lineage>
</organism>
<proteinExistence type="inferred from homology"/>
<dbReference type="InterPro" id="IPR003591">
    <property type="entry name" value="Leu-rich_rpt_typical-subtyp"/>
</dbReference>
<evidence type="ECO:0000256" key="6">
    <source>
        <dbReference type="ARBA" id="ARBA00022729"/>
    </source>
</evidence>
<keyword evidence="7" id="KW-0677">Repeat</keyword>
<dbReference type="InterPro" id="IPR032675">
    <property type="entry name" value="LRR_dom_sf"/>
</dbReference>
<protein>
    <recommendedName>
        <fullName evidence="15">Receptor-like protein 12</fullName>
    </recommendedName>
</protein>
<keyword evidence="6" id="KW-0732">Signal</keyword>
<dbReference type="SMART" id="SM00369">
    <property type="entry name" value="LRR_TYP"/>
    <property type="match status" value="6"/>
</dbReference>
<gene>
    <name evidence="13" type="ORF">CITCOLO1_LOCUS20972</name>
</gene>
<evidence type="ECO:0000256" key="1">
    <source>
        <dbReference type="ARBA" id="ARBA00004251"/>
    </source>
</evidence>
<dbReference type="PROSITE" id="PS51450">
    <property type="entry name" value="LRR"/>
    <property type="match status" value="1"/>
</dbReference>
<dbReference type="Pfam" id="PF12799">
    <property type="entry name" value="LRR_4"/>
    <property type="match status" value="1"/>
</dbReference>
<keyword evidence="3" id="KW-1003">Cell membrane</keyword>
<comment type="similarity">
    <text evidence="2">Belongs to the RLP family.</text>
</comment>
<evidence type="ECO:0000256" key="9">
    <source>
        <dbReference type="ARBA" id="ARBA00023136"/>
    </source>
</evidence>
<sequence length="714" mass="79823">MIAGGIPSSIGEAKALRYLDLSFCNFNGEIAESIGNLTQPPNLQIHPNPFMGTEVPNCVFNLTTEASSNSFSNACSHRLSNLVHVDLIHNSFTGAIHSWLYSLPNLNYLGLSDNQFSSNFMRDFRSNSLEYLDLSSTNLEGEISKSIYRQVNLTLLNLRPNNLSGVLNLDILSRITSLLRLDVANNTQLSIFSTNASSSNLEWIKIELLLAMPNLERVYLDFNLFNKLPVPMLLPSTMEYFSVSNNEVNGNVHPSICQATNLTYLDLSHNSLSGALPSCLSSITNLDILLLKSNNFSGVIPIPPRIQYYIASENQFIGEIPLSICHAINLRILNVSNNRMSGTIPPCLANITSLSVLDLKSNNFSGTLPTFFPTNCQLNSLDLNENQIEGELPKSLLYCKELQVLDLGKNNITGHFPYRLKAASSLQVLILRSNRFYGHINNSFNKDSFSNLQIIDLSRNHLSGPLPSNFFENMRTIKEVENQEPYSFFGDNYYYKDSIVISLKGLEQKLERILLIFKTIDLSSNDFDGEIPKEVGMLRSLVGLNLSHNKLTGGIPTSLSNLNNLEWLDLSSNQLFGSIPPQLVALTFLSLLNLSQNQLSGPIPQGKQFETFENSSYFENLGLCGNHPLPKCDAHQDDHKSQHLHEEDSLEKGMWMKAVLIGYGCGMVYGVFIGYLVFKCGKPMWIVAIVEGKTAQKIQTSRRRCCRPRKRNDH</sequence>
<dbReference type="PRINTS" id="PR00019">
    <property type="entry name" value="LEURICHRPT"/>
</dbReference>
<evidence type="ECO:0008006" key="15">
    <source>
        <dbReference type="Google" id="ProtNLM"/>
    </source>
</evidence>
<evidence type="ECO:0000256" key="3">
    <source>
        <dbReference type="ARBA" id="ARBA00022475"/>
    </source>
</evidence>
<dbReference type="Proteomes" id="UP001642487">
    <property type="component" value="Chromosome 9"/>
</dbReference>
<dbReference type="PANTHER" id="PTHR48052:SF8">
    <property type="entry name" value="LRR RECEPTOR-LIKE SERINE_THREONINE-PROTEIN KINASE FLS2"/>
    <property type="match status" value="1"/>
</dbReference>
<keyword evidence="14" id="KW-1185">Reference proteome</keyword>
<evidence type="ECO:0000256" key="5">
    <source>
        <dbReference type="ARBA" id="ARBA00022692"/>
    </source>
</evidence>
<dbReference type="SUPFAM" id="SSF52058">
    <property type="entry name" value="L domain-like"/>
    <property type="match status" value="1"/>
</dbReference>
<evidence type="ECO:0000313" key="14">
    <source>
        <dbReference type="Proteomes" id="UP001642487"/>
    </source>
</evidence>
<dbReference type="EMBL" id="OZ021743">
    <property type="protein sequence ID" value="CAK9328552.1"/>
    <property type="molecule type" value="Genomic_DNA"/>
</dbReference>